<keyword evidence="2" id="KW-1185">Reference proteome</keyword>
<proteinExistence type="predicted"/>
<name>A0AAE0WFV4_9BIVA</name>
<reference evidence="1" key="2">
    <citation type="journal article" date="2021" name="Genome Biol. Evol.">
        <title>Developing a high-quality reference genome for a parasitic bivalve with doubly uniparental inheritance (Bivalvia: Unionida).</title>
        <authorList>
            <person name="Smith C.H."/>
        </authorList>
    </citation>
    <scope>NUCLEOTIDE SEQUENCE</scope>
    <source>
        <strain evidence="1">CHS0354</strain>
        <tissue evidence="1">Mantle</tissue>
    </source>
</reference>
<accession>A0AAE0WFV4</accession>
<dbReference type="Proteomes" id="UP001195483">
    <property type="component" value="Unassembled WGS sequence"/>
</dbReference>
<evidence type="ECO:0000313" key="1">
    <source>
        <dbReference type="EMBL" id="KAK3612254.1"/>
    </source>
</evidence>
<evidence type="ECO:0000313" key="2">
    <source>
        <dbReference type="Proteomes" id="UP001195483"/>
    </source>
</evidence>
<dbReference type="AlphaFoldDB" id="A0AAE0WFV4"/>
<reference evidence="1" key="1">
    <citation type="journal article" date="2021" name="Genome Biol. Evol.">
        <title>A High-Quality Reference Genome for a Parasitic Bivalve with Doubly Uniparental Inheritance (Bivalvia: Unionida).</title>
        <authorList>
            <person name="Smith C.H."/>
        </authorList>
    </citation>
    <scope>NUCLEOTIDE SEQUENCE</scope>
    <source>
        <strain evidence="1">CHS0354</strain>
    </source>
</reference>
<protein>
    <submittedName>
        <fullName evidence="1">Uncharacterized protein</fullName>
    </submittedName>
</protein>
<reference evidence="1" key="3">
    <citation type="submission" date="2023-05" db="EMBL/GenBank/DDBJ databases">
        <authorList>
            <person name="Smith C.H."/>
        </authorList>
    </citation>
    <scope>NUCLEOTIDE SEQUENCE</scope>
    <source>
        <strain evidence="1">CHS0354</strain>
        <tissue evidence="1">Mantle</tissue>
    </source>
</reference>
<comment type="caution">
    <text evidence="1">The sequence shown here is derived from an EMBL/GenBank/DDBJ whole genome shotgun (WGS) entry which is preliminary data.</text>
</comment>
<gene>
    <name evidence="1" type="ORF">CHS0354_039536</name>
</gene>
<dbReference type="EMBL" id="JAEAOA010002309">
    <property type="protein sequence ID" value="KAK3612254.1"/>
    <property type="molecule type" value="Genomic_DNA"/>
</dbReference>
<organism evidence="1 2">
    <name type="scientific">Potamilus streckersoni</name>
    <dbReference type="NCBI Taxonomy" id="2493646"/>
    <lineage>
        <taxon>Eukaryota</taxon>
        <taxon>Metazoa</taxon>
        <taxon>Spiralia</taxon>
        <taxon>Lophotrochozoa</taxon>
        <taxon>Mollusca</taxon>
        <taxon>Bivalvia</taxon>
        <taxon>Autobranchia</taxon>
        <taxon>Heteroconchia</taxon>
        <taxon>Palaeoheterodonta</taxon>
        <taxon>Unionida</taxon>
        <taxon>Unionoidea</taxon>
        <taxon>Unionidae</taxon>
        <taxon>Ambleminae</taxon>
        <taxon>Lampsilini</taxon>
        <taxon>Potamilus</taxon>
    </lineage>
</organism>
<sequence>MFVFWRMIAIYGPRTSPRLQGHKSLDLVECTSEVPIKCIHGSYKFRSSDARAIPISNGYEPDSSLDICLISSPHHLYKVVGWASKHICYQIKKRETKTRPASES</sequence>